<dbReference type="GO" id="GO:0007099">
    <property type="term" value="P:centriole replication"/>
    <property type="evidence" value="ECO:0007669"/>
    <property type="project" value="InterPro"/>
</dbReference>
<dbReference type="Proteomes" id="UP000786811">
    <property type="component" value="Unassembled WGS sequence"/>
</dbReference>
<dbReference type="PROSITE" id="PS00213">
    <property type="entry name" value="LIPOCALIN"/>
    <property type="match status" value="1"/>
</dbReference>
<accession>A0A8J2EKP3</accession>
<evidence type="ECO:0000313" key="2">
    <source>
        <dbReference type="EMBL" id="CAG5076123.1"/>
    </source>
</evidence>
<dbReference type="EMBL" id="CAJNRD030001116">
    <property type="protein sequence ID" value="CAG5076123.1"/>
    <property type="molecule type" value="Genomic_DNA"/>
</dbReference>
<dbReference type="GO" id="GO:0051299">
    <property type="term" value="P:centrosome separation"/>
    <property type="evidence" value="ECO:0007669"/>
    <property type="project" value="TreeGrafter"/>
</dbReference>
<gene>
    <name evidence="2" type="ORF">HICCMSTLAB_LOCUS2104</name>
</gene>
<dbReference type="InterPro" id="IPR022272">
    <property type="entry name" value="Lipocalin_CS"/>
</dbReference>
<dbReference type="GO" id="GO:0005813">
    <property type="term" value="C:centrosome"/>
    <property type="evidence" value="ECO:0007669"/>
    <property type="project" value="TreeGrafter"/>
</dbReference>
<protein>
    <submittedName>
        <fullName evidence="2">Similar to Cntrob: Centrobin (Mus musculus)</fullName>
    </submittedName>
</protein>
<keyword evidence="1" id="KW-0175">Coiled coil</keyword>
<proteinExistence type="predicted"/>
<dbReference type="AlphaFoldDB" id="A0A8J2EKP3"/>
<sequence>MSESDDTDILLLIPPDLFTVASSQSEESLLNYPQFNNSTVVSEILEHVQALENRISAIEVKDSSLERSSYDLAPAEPRIAGAASGSFNTNSTDLLNEKNYLDTRSSSSLPVTKKGYFKSCNYIPGPGSSISTPSNSPAKKYQDFEFLKTSPTRRSDFPGVKNGEVNLINYKTQDLPGLSLNSSREKIESPRQKFEFPKSIVERSKLWESKKTVNTSTPKKDLSNKPEDFFLKKNEWKTPLLSLTDFWTPDPTKSQDEILRIKLEEEKFRREHCEQMIQELQKRLLEQQEKIAVAIRVDKDKSDTIIQFQEVWTKFKTRWDNLEHEHSQLQSRIQDLTADNQQQLESLNSKLLGKDEEIKRLENLLTESDKKCEAAVRDKLTTLEEHANELEKYKSLVQAADQRSEEFKNDFHKSKDLVEQLEQTVKSLQQELYKERLKNTEVRNEMAVVHKGLDTCEAELTVLRQEKENLLLKLKEEENRVIDDVVNTKLKEFEAQLDAAELNFQLELESKQRAIAECAARKIKSIIDKHQVEINLIEEKHKEEKRLWEIRLSQTNKKAQAYETQLTAYHNAKSRLAEQLHSLMEKQYHQALHILTTGSTETFQLPRIDKSAELINLLSGNNFNSTTYLEPVKFNFKDKDQDKEREKEEKRRKDYGEKDYDESVVTYCNSSDDLPAKQSDDDLKKYIKMILQMQNSKKFTDNNLIDNNDKSSSSPLVCREVPKKYYLKADSSKNNSNEELYCNKSTEDISTTINTEYFTIEKNKCRTPQERRNQERAKPPWNFVVLWKIEDDKFKCPKVREIKNFDIKQFLGSWYVVQYYASSEEALSYKCMRAEFSLSKENVNEVTMNFTYNFIDDPINEMIVGNITWKIPLQHDSFIMSRKKNIGNNVISYLRDKLTRYNINLEYVFPMEQKNCKLYDGDALKISPYLAAKKAYNKKHPFTHENKRKNQKKQNLFFSFII</sequence>
<dbReference type="PANTHER" id="PTHR34439">
    <property type="entry name" value="CENTROBIN"/>
    <property type="match status" value="1"/>
</dbReference>
<dbReference type="GO" id="GO:1902017">
    <property type="term" value="P:regulation of cilium assembly"/>
    <property type="evidence" value="ECO:0007669"/>
    <property type="project" value="InterPro"/>
</dbReference>
<dbReference type="SUPFAM" id="SSF50814">
    <property type="entry name" value="Lipocalins"/>
    <property type="match status" value="1"/>
</dbReference>
<dbReference type="GO" id="GO:1902410">
    <property type="term" value="P:mitotic cytokinetic process"/>
    <property type="evidence" value="ECO:0007669"/>
    <property type="project" value="TreeGrafter"/>
</dbReference>
<evidence type="ECO:0000313" key="3">
    <source>
        <dbReference type="Proteomes" id="UP000786811"/>
    </source>
</evidence>
<name>A0A8J2EKP3_COTCN</name>
<dbReference type="Gene3D" id="2.40.128.20">
    <property type="match status" value="1"/>
</dbReference>
<organism evidence="2 3">
    <name type="scientific">Cotesia congregata</name>
    <name type="common">Parasitoid wasp</name>
    <name type="synonym">Apanteles congregatus</name>
    <dbReference type="NCBI Taxonomy" id="51543"/>
    <lineage>
        <taxon>Eukaryota</taxon>
        <taxon>Metazoa</taxon>
        <taxon>Ecdysozoa</taxon>
        <taxon>Arthropoda</taxon>
        <taxon>Hexapoda</taxon>
        <taxon>Insecta</taxon>
        <taxon>Pterygota</taxon>
        <taxon>Neoptera</taxon>
        <taxon>Endopterygota</taxon>
        <taxon>Hymenoptera</taxon>
        <taxon>Apocrita</taxon>
        <taxon>Ichneumonoidea</taxon>
        <taxon>Braconidae</taxon>
        <taxon>Microgastrinae</taxon>
        <taxon>Cotesia</taxon>
    </lineage>
</organism>
<dbReference type="GO" id="GO:0005814">
    <property type="term" value="C:centriole"/>
    <property type="evidence" value="ECO:0007669"/>
    <property type="project" value="TreeGrafter"/>
</dbReference>
<dbReference type="InterPro" id="IPR038923">
    <property type="entry name" value="Centrobin"/>
</dbReference>
<comment type="caution">
    <text evidence="2">The sequence shown here is derived from an EMBL/GenBank/DDBJ whole genome shotgun (WGS) entry which is preliminary data.</text>
</comment>
<keyword evidence="3" id="KW-1185">Reference proteome</keyword>
<reference evidence="2" key="1">
    <citation type="submission" date="2021-04" db="EMBL/GenBank/DDBJ databases">
        <authorList>
            <person name="Chebbi M.A.C M."/>
        </authorList>
    </citation>
    <scope>NUCLEOTIDE SEQUENCE</scope>
</reference>
<dbReference type="OrthoDB" id="8190486at2759"/>
<evidence type="ECO:0000256" key="1">
    <source>
        <dbReference type="SAM" id="Coils"/>
    </source>
</evidence>
<feature type="coiled-coil region" evidence="1">
    <location>
        <begin position="263"/>
        <end position="547"/>
    </location>
</feature>
<dbReference type="PANTHER" id="PTHR34439:SF1">
    <property type="entry name" value="CENTROBIN"/>
    <property type="match status" value="1"/>
</dbReference>
<dbReference type="InterPro" id="IPR012674">
    <property type="entry name" value="Calycin"/>
</dbReference>